<feature type="domain" description="Outer membrane protein assembly factor BamE" evidence="5">
    <location>
        <begin position="30"/>
        <end position="98"/>
    </location>
</feature>
<reference evidence="6 7" key="1">
    <citation type="submission" date="2019-08" db="EMBL/GenBank/DDBJ databases">
        <authorList>
            <person name="Guy L."/>
        </authorList>
    </citation>
    <scope>NUCLEOTIDE SEQUENCE [LARGE SCALE GENOMIC DNA]</scope>
    <source>
        <strain evidence="6 7">SGT-108</strain>
    </source>
</reference>
<keyword evidence="7" id="KW-1185">Reference proteome</keyword>
<gene>
    <name evidence="4 6" type="primary">bamE</name>
    <name evidence="6" type="ORF">AQUSIP_16900</name>
</gene>
<comment type="similarity">
    <text evidence="4">Belongs to the BamE family.</text>
</comment>
<dbReference type="KEGG" id="asip:AQUSIP_16900"/>
<evidence type="ECO:0000313" key="7">
    <source>
        <dbReference type="Proteomes" id="UP000324194"/>
    </source>
</evidence>
<dbReference type="HAMAP" id="MF_00925">
    <property type="entry name" value="OM_assembly_BamE"/>
    <property type="match status" value="1"/>
</dbReference>
<dbReference type="InterPro" id="IPR007450">
    <property type="entry name" value="BamE_dom"/>
</dbReference>
<dbReference type="PANTHER" id="PTHR37482">
    <property type="entry name" value="OUTER MEMBRANE PROTEIN ASSEMBLY FACTOR BAME"/>
    <property type="match status" value="1"/>
</dbReference>
<dbReference type="EMBL" id="LR699119">
    <property type="protein sequence ID" value="VVC76378.1"/>
    <property type="molecule type" value="Genomic_DNA"/>
</dbReference>
<comment type="subcellular location">
    <subcellularLocation>
        <location evidence="4">Cell outer membrane</location>
        <topology evidence="4">Lipid-anchor</topology>
    </subcellularLocation>
</comment>
<accession>A0A5E4PIV1</accession>
<protein>
    <recommendedName>
        <fullName evidence="4">Outer membrane protein assembly factor BamE</fullName>
    </recommendedName>
</protein>
<dbReference type="Pfam" id="PF04355">
    <property type="entry name" value="BamE"/>
    <property type="match status" value="1"/>
</dbReference>
<proteinExistence type="inferred from homology"/>
<dbReference type="GO" id="GO:0043165">
    <property type="term" value="P:Gram-negative-bacterium-type cell outer membrane assembly"/>
    <property type="evidence" value="ECO:0007669"/>
    <property type="project" value="UniProtKB-UniRule"/>
</dbReference>
<name>A0A5E4PIV1_9COXI</name>
<dbReference type="Gene3D" id="3.30.1450.10">
    <property type="match status" value="1"/>
</dbReference>
<evidence type="ECO:0000313" key="6">
    <source>
        <dbReference type="EMBL" id="VVC76378.1"/>
    </source>
</evidence>
<evidence type="ECO:0000256" key="1">
    <source>
        <dbReference type="ARBA" id="ARBA00022729"/>
    </source>
</evidence>
<comment type="function">
    <text evidence="4">Part of the outer membrane protein assembly complex, which is involved in assembly and insertion of beta-barrel proteins into the outer membrane.</text>
</comment>
<comment type="subunit">
    <text evidence="4">Part of the Bam complex.</text>
</comment>
<dbReference type="PANTHER" id="PTHR37482:SF1">
    <property type="entry name" value="OUTER MEMBRANE PROTEIN ASSEMBLY FACTOR BAME"/>
    <property type="match status" value="1"/>
</dbReference>
<dbReference type="GO" id="GO:0030674">
    <property type="term" value="F:protein-macromolecule adaptor activity"/>
    <property type="evidence" value="ECO:0007669"/>
    <property type="project" value="TreeGrafter"/>
</dbReference>
<dbReference type="AlphaFoldDB" id="A0A5E4PIV1"/>
<dbReference type="OrthoDB" id="9808250at2"/>
<organism evidence="6 7">
    <name type="scientific">Aquicella siphonis</name>
    <dbReference type="NCBI Taxonomy" id="254247"/>
    <lineage>
        <taxon>Bacteria</taxon>
        <taxon>Pseudomonadati</taxon>
        <taxon>Pseudomonadota</taxon>
        <taxon>Gammaproteobacteria</taxon>
        <taxon>Legionellales</taxon>
        <taxon>Coxiellaceae</taxon>
        <taxon>Aquicella</taxon>
    </lineage>
</organism>
<sequence>MYKSLVCILMMLVLAGCSFFQIRKPIIEQGNIITNEAVSQLHTGMSSDQVIAIMGTPVVANILTPNRMEYVYTYQDGMSPRKEKHVTCLFEQGRLKEIQTR</sequence>
<keyword evidence="2 4" id="KW-0472">Membrane</keyword>
<dbReference type="InterPro" id="IPR026592">
    <property type="entry name" value="BamE"/>
</dbReference>
<evidence type="ECO:0000259" key="5">
    <source>
        <dbReference type="Pfam" id="PF04355"/>
    </source>
</evidence>
<evidence type="ECO:0000256" key="3">
    <source>
        <dbReference type="ARBA" id="ARBA00023237"/>
    </source>
</evidence>
<dbReference type="GO" id="GO:0051205">
    <property type="term" value="P:protein insertion into membrane"/>
    <property type="evidence" value="ECO:0007669"/>
    <property type="project" value="UniProtKB-UniRule"/>
</dbReference>
<evidence type="ECO:0000256" key="2">
    <source>
        <dbReference type="ARBA" id="ARBA00023136"/>
    </source>
</evidence>
<evidence type="ECO:0000256" key="4">
    <source>
        <dbReference type="HAMAP-Rule" id="MF_00925"/>
    </source>
</evidence>
<keyword evidence="3 4" id="KW-0998">Cell outer membrane</keyword>
<dbReference type="InterPro" id="IPR037873">
    <property type="entry name" value="BamE-like"/>
</dbReference>
<dbReference type="Proteomes" id="UP000324194">
    <property type="component" value="Chromosome 1"/>
</dbReference>
<keyword evidence="4" id="KW-0564">Palmitate</keyword>
<keyword evidence="4" id="KW-0449">Lipoprotein</keyword>
<dbReference type="GO" id="GO:1990063">
    <property type="term" value="C:Bam protein complex"/>
    <property type="evidence" value="ECO:0007669"/>
    <property type="project" value="TreeGrafter"/>
</dbReference>
<dbReference type="PROSITE" id="PS51257">
    <property type="entry name" value="PROKAR_LIPOPROTEIN"/>
    <property type="match status" value="1"/>
</dbReference>
<keyword evidence="1 4" id="KW-0732">Signal</keyword>
<dbReference type="RefSeq" id="WP_148339619.1">
    <property type="nucleotide sequence ID" value="NZ_LR699119.1"/>
</dbReference>